<dbReference type="Gene3D" id="1.10.10.410">
    <property type="match status" value="1"/>
</dbReference>
<evidence type="ECO:0000256" key="8">
    <source>
        <dbReference type="HAMAP-Rule" id="MF_03147"/>
    </source>
</evidence>
<feature type="domain" description="Asn/Gln amidotransferase" evidence="9">
    <location>
        <begin position="388"/>
        <end position="538"/>
    </location>
</feature>
<comment type="similarity">
    <text evidence="1 8">Belongs to the GatB/GatE family. GatB subfamily.</text>
</comment>
<reference evidence="11" key="1">
    <citation type="submission" date="2025-08" db="UniProtKB">
        <authorList>
            <consortium name="RefSeq"/>
        </authorList>
    </citation>
    <scope>IDENTIFICATION</scope>
</reference>
<dbReference type="GO" id="GO:0005739">
    <property type="term" value="C:mitochondrion"/>
    <property type="evidence" value="ECO:0007669"/>
    <property type="project" value="UniProtKB-SubCell"/>
</dbReference>
<dbReference type="FunFam" id="1.10.10.410:FF:000001">
    <property type="entry name" value="Aspartyl/glutamyl-tRNA(Asn/Gln) amidotransferase subunit B"/>
    <property type="match status" value="1"/>
</dbReference>
<dbReference type="NCBIfam" id="NF004012">
    <property type="entry name" value="PRK05477.1-2"/>
    <property type="match status" value="1"/>
</dbReference>
<evidence type="ECO:0000256" key="6">
    <source>
        <dbReference type="ARBA" id="ARBA00047380"/>
    </source>
</evidence>
<organism evidence="10 11">
    <name type="scientific">Cephus cinctus</name>
    <name type="common">Wheat stem sawfly</name>
    <dbReference type="NCBI Taxonomy" id="211228"/>
    <lineage>
        <taxon>Eukaryota</taxon>
        <taxon>Metazoa</taxon>
        <taxon>Ecdysozoa</taxon>
        <taxon>Arthropoda</taxon>
        <taxon>Hexapoda</taxon>
        <taxon>Insecta</taxon>
        <taxon>Pterygota</taxon>
        <taxon>Neoptera</taxon>
        <taxon>Endopterygota</taxon>
        <taxon>Hymenoptera</taxon>
        <taxon>Cephoidea</taxon>
        <taxon>Cephidae</taxon>
        <taxon>Cephus</taxon>
    </lineage>
</organism>
<keyword evidence="8" id="KW-0496">Mitochondrion</keyword>
<proteinExistence type="inferred from homology"/>
<dbReference type="GO" id="GO:0030956">
    <property type="term" value="C:glutamyl-tRNA(Gln) amidotransferase complex"/>
    <property type="evidence" value="ECO:0007669"/>
    <property type="project" value="UniProtKB-UniRule"/>
</dbReference>
<dbReference type="InterPro" id="IPR023168">
    <property type="entry name" value="GatB_Yqey_C_2"/>
</dbReference>
<comment type="catalytic activity">
    <reaction evidence="7 8">
        <text>L-glutamyl-tRNA(Gln) + L-glutamine + ATP + H2O = L-glutaminyl-tRNA(Gln) + L-glutamate + ADP + phosphate + H(+)</text>
        <dbReference type="Rhea" id="RHEA:17521"/>
        <dbReference type="Rhea" id="RHEA-COMP:9681"/>
        <dbReference type="Rhea" id="RHEA-COMP:9684"/>
        <dbReference type="ChEBI" id="CHEBI:15377"/>
        <dbReference type="ChEBI" id="CHEBI:15378"/>
        <dbReference type="ChEBI" id="CHEBI:29985"/>
        <dbReference type="ChEBI" id="CHEBI:30616"/>
        <dbReference type="ChEBI" id="CHEBI:43474"/>
        <dbReference type="ChEBI" id="CHEBI:58359"/>
        <dbReference type="ChEBI" id="CHEBI:78520"/>
        <dbReference type="ChEBI" id="CHEBI:78521"/>
        <dbReference type="ChEBI" id="CHEBI:456216"/>
    </reaction>
</comment>
<evidence type="ECO:0000256" key="4">
    <source>
        <dbReference type="ARBA" id="ARBA00022840"/>
    </source>
</evidence>
<comment type="catalytic activity">
    <reaction evidence="6">
        <text>L-aspartyl-tRNA(Asn) + L-glutamine + ATP + H2O = L-asparaginyl-tRNA(Asn) + L-glutamate + ADP + phosphate + 2 H(+)</text>
        <dbReference type="Rhea" id="RHEA:14513"/>
        <dbReference type="Rhea" id="RHEA-COMP:9674"/>
        <dbReference type="Rhea" id="RHEA-COMP:9677"/>
        <dbReference type="ChEBI" id="CHEBI:15377"/>
        <dbReference type="ChEBI" id="CHEBI:15378"/>
        <dbReference type="ChEBI" id="CHEBI:29985"/>
        <dbReference type="ChEBI" id="CHEBI:30616"/>
        <dbReference type="ChEBI" id="CHEBI:43474"/>
        <dbReference type="ChEBI" id="CHEBI:58359"/>
        <dbReference type="ChEBI" id="CHEBI:78515"/>
        <dbReference type="ChEBI" id="CHEBI:78516"/>
        <dbReference type="ChEBI" id="CHEBI:456216"/>
    </reaction>
</comment>
<dbReference type="GO" id="GO:0005524">
    <property type="term" value="F:ATP binding"/>
    <property type="evidence" value="ECO:0007669"/>
    <property type="project" value="UniProtKB-KW"/>
</dbReference>
<dbReference type="KEGG" id="ccin:107269256"/>
<dbReference type="SMART" id="SM00845">
    <property type="entry name" value="GatB_Yqey"/>
    <property type="match status" value="1"/>
</dbReference>
<dbReference type="GeneID" id="107269256"/>
<evidence type="ECO:0000259" key="9">
    <source>
        <dbReference type="SMART" id="SM00845"/>
    </source>
</evidence>
<dbReference type="Pfam" id="PF02637">
    <property type="entry name" value="GatB_Yqey"/>
    <property type="match status" value="1"/>
</dbReference>
<keyword evidence="4 8" id="KW-0067">ATP-binding</keyword>
<keyword evidence="10" id="KW-1185">Reference proteome</keyword>
<dbReference type="PANTHER" id="PTHR11659:SF0">
    <property type="entry name" value="GLUTAMYL-TRNA(GLN) AMIDOTRANSFERASE SUBUNIT B, MITOCHONDRIAL"/>
    <property type="match status" value="1"/>
</dbReference>
<comment type="subunit">
    <text evidence="8">Subunit of the heterotrimeric GatCAB amidotransferase (AdT) complex, composed of A, B and C subunits.</text>
</comment>
<dbReference type="GO" id="GO:0032543">
    <property type="term" value="P:mitochondrial translation"/>
    <property type="evidence" value="ECO:0007669"/>
    <property type="project" value="UniProtKB-UniRule"/>
</dbReference>
<comment type="function">
    <text evidence="8">Allows the formation of correctly charged Gln-tRNA(Gln) through the transamidation of misacylated Glu-tRNA(Gln) in the mitochondria. The reaction takes place in the presence of glutamine and ATP through an activated gamma-phospho-Glu-tRNA(Gln).</text>
</comment>
<dbReference type="Pfam" id="PF02934">
    <property type="entry name" value="GatB_N"/>
    <property type="match status" value="1"/>
</dbReference>
<gene>
    <name evidence="11" type="primary">LOC107269256</name>
</gene>
<dbReference type="EC" id="6.3.5.-" evidence="8"/>
<dbReference type="Proteomes" id="UP000694920">
    <property type="component" value="Unplaced"/>
</dbReference>
<dbReference type="InterPro" id="IPR004413">
    <property type="entry name" value="GatB"/>
</dbReference>
<dbReference type="InterPro" id="IPR003789">
    <property type="entry name" value="Asn/Gln_tRNA_amidoTrase-B-like"/>
</dbReference>
<accession>A0AAJ7FM03</accession>
<dbReference type="InterPro" id="IPR014746">
    <property type="entry name" value="Gln_synth/guanido_kin_cat_dom"/>
</dbReference>
<keyword evidence="3 8" id="KW-0547">Nucleotide-binding</keyword>
<keyword evidence="2 8" id="KW-0436">Ligase</keyword>
<dbReference type="SUPFAM" id="SSF89095">
    <property type="entry name" value="GatB/YqeY motif"/>
    <property type="match status" value="1"/>
</dbReference>
<dbReference type="AlphaFoldDB" id="A0AAJ7FM03"/>
<dbReference type="NCBIfam" id="TIGR00133">
    <property type="entry name" value="gatB"/>
    <property type="match status" value="1"/>
</dbReference>
<protein>
    <recommendedName>
        <fullName evidence="8">Glutamyl-tRNA(Gln) amidotransferase subunit B, mitochondrial</fullName>
        <shortName evidence="8">Glu-AdT subunit B</shortName>
        <ecNumber evidence="8">6.3.5.-</ecNumber>
    </recommendedName>
</protein>
<dbReference type="InterPro" id="IPR018027">
    <property type="entry name" value="Asn/Gln_amidotransferase"/>
</dbReference>
<keyword evidence="5 8" id="KW-0648">Protein biosynthesis</keyword>
<dbReference type="RefSeq" id="XP_015598392.1">
    <property type="nucleotide sequence ID" value="XM_015742906.2"/>
</dbReference>
<evidence type="ECO:0000313" key="11">
    <source>
        <dbReference type="RefSeq" id="XP_015598392.1"/>
    </source>
</evidence>
<evidence type="ECO:0000256" key="1">
    <source>
        <dbReference type="ARBA" id="ARBA00005306"/>
    </source>
</evidence>
<dbReference type="GO" id="GO:0050567">
    <property type="term" value="F:glutaminyl-tRNA synthase (glutamine-hydrolyzing) activity"/>
    <property type="evidence" value="ECO:0007669"/>
    <property type="project" value="UniProtKB-UniRule"/>
</dbReference>
<evidence type="ECO:0000256" key="2">
    <source>
        <dbReference type="ARBA" id="ARBA00022598"/>
    </source>
</evidence>
<dbReference type="CTD" id="5188"/>
<evidence type="ECO:0000256" key="5">
    <source>
        <dbReference type="ARBA" id="ARBA00022917"/>
    </source>
</evidence>
<dbReference type="InterPro" id="IPR006075">
    <property type="entry name" value="Asn/Gln-tRNA_Trfase_suB/E_cat"/>
</dbReference>
<dbReference type="SUPFAM" id="SSF55931">
    <property type="entry name" value="Glutamine synthetase/guanido kinase"/>
    <property type="match status" value="1"/>
</dbReference>
<dbReference type="PANTHER" id="PTHR11659">
    <property type="entry name" value="GLUTAMYL-TRNA GLN AMIDOTRANSFERASE SUBUNIT B MITOCHONDRIAL AND PROKARYOTIC PET112-RELATED"/>
    <property type="match status" value="1"/>
</dbReference>
<dbReference type="HAMAP" id="MF_00121">
    <property type="entry name" value="GatB"/>
    <property type="match status" value="1"/>
</dbReference>
<name>A0AAJ7FM03_CEPCN</name>
<sequence>MKLSGNPRILYINKWDKCISYVWYCRNAFSSSTQPKLKDNNFFCREKWNSVVGLEIHAQIASKSKLFSGADTSFAKPVNTCVSFFDCATPGTLPVLNKRCVEAAVSTSLALSCKLNEVSLFDRKHYFYADLPAGYQITQQRQPLAVDGELKFRVFTPGVHKKAYVKLSKIKQIQLEQDSGKSLHDELERRSLVDLNRAGIPLMEFVFEPDLTDGEEAAALVKELSIILERLGTCSCKMEEGAIRVDANISVNKPGKPLGIRTEIKNIGSVRNVATAVRYEIERQILELEAGGVIVNETRAWNDEKGMTVPMRDKEEKQDYRFMPEPNLPPLHLHMDESIENKYDLVNVPLLKSQLPELPEAIRVKLQENFGLSSETAIIIVNELVLLQYFINIMKENNKRSAKRVTNILITDLLTSLNNKNIQLNSCLIPYQHIGEVVDLLENRNINITVARQILDILIDDSESSPRQIVERNEWFQITDETELIKLCQSVIDDNPELVKKYKNGKKKLLKAFLGQVASRSERRADMEQVTKIMERLLST</sequence>
<evidence type="ECO:0000256" key="7">
    <source>
        <dbReference type="ARBA" id="ARBA00047913"/>
    </source>
</evidence>
<dbReference type="InterPro" id="IPR017959">
    <property type="entry name" value="Asn/Gln-tRNA_amidoTrfase_suB/E"/>
</dbReference>
<evidence type="ECO:0000256" key="3">
    <source>
        <dbReference type="ARBA" id="ARBA00022741"/>
    </source>
</evidence>
<evidence type="ECO:0000313" key="10">
    <source>
        <dbReference type="Proteomes" id="UP000694920"/>
    </source>
</evidence>
<dbReference type="GO" id="GO:0070681">
    <property type="term" value="P:glutaminyl-tRNAGln biosynthesis via transamidation"/>
    <property type="evidence" value="ECO:0007669"/>
    <property type="project" value="UniProtKB-UniRule"/>
</dbReference>
<dbReference type="NCBIfam" id="NF004014">
    <property type="entry name" value="PRK05477.1-4"/>
    <property type="match status" value="1"/>
</dbReference>
<comment type="subcellular location">
    <subcellularLocation>
        <location evidence="8">Mitochondrion</location>
    </subcellularLocation>
</comment>